<dbReference type="WBParaSite" id="L893_g26170.t1">
    <property type="protein sequence ID" value="L893_g26170.t1"/>
    <property type="gene ID" value="L893_g26170"/>
</dbReference>
<keyword evidence="1" id="KW-0732">Signal</keyword>
<keyword evidence="2" id="KW-1185">Reference proteome</keyword>
<evidence type="ECO:0000313" key="2">
    <source>
        <dbReference type="Proteomes" id="UP000095287"/>
    </source>
</evidence>
<feature type="signal peptide" evidence="1">
    <location>
        <begin position="1"/>
        <end position="16"/>
    </location>
</feature>
<dbReference type="Proteomes" id="UP000095287">
    <property type="component" value="Unplaced"/>
</dbReference>
<feature type="chain" id="PRO_5009313409" evidence="1">
    <location>
        <begin position="17"/>
        <end position="249"/>
    </location>
</feature>
<protein>
    <submittedName>
        <fullName evidence="3">DUF1080 domain-containing protein</fullName>
    </submittedName>
</protein>
<accession>A0A1I7ZGD7</accession>
<proteinExistence type="predicted"/>
<organism evidence="2 3">
    <name type="scientific">Steinernema glaseri</name>
    <dbReference type="NCBI Taxonomy" id="37863"/>
    <lineage>
        <taxon>Eukaryota</taxon>
        <taxon>Metazoa</taxon>
        <taxon>Ecdysozoa</taxon>
        <taxon>Nematoda</taxon>
        <taxon>Chromadorea</taxon>
        <taxon>Rhabditida</taxon>
        <taxon>Tylenchina</taxon>
        <taxon>Panagrolaimomorpha</taxon>
        <taxon>Strongyloidoidea</taxon>
        <taxon>Steinernematidae</taxon>
        <taxon>Steinernema</taxon>
    </lineage>
</organism>
<reference evidence="3" key="1">
    <citation type="submission" date="2016-11" db="UniProtKB">
        <authorList>
            <consortium name="WormBaseParasite"/>
        </authorList>
    </citation>
    <scope>IDENTIFICATION</scope>
</reference>
<evidence type="ECO:0000256" key="1">
    <source>
        <dbReference type="SAM" id="SignalP"/>
    </source>
</evidence>
<sequence length="249" mass="27550">MQRLLLLILFTSTASGYEYERYMTKHPNMVLQSTIDIKISSCDNAGLNGKIEVASGHMDKTDGLIYRLRLPNGQLVSGDGKTGVVLSAIEVASGHMDKTDGLIYRLRLPNGQLVSGDGKTGVVLSANVTTDSRTFKGLDRQCHEQAEINNWDYEVYKNCFIPNIFFIRKVGSVANWKPEEIVVETKFLENGAVQPGGGKVTFGPFEDCEKNWVDGNAPETFISNEMKNDGKLLPSSEGFKLEQHLPKTD</sequence>
<name>A0A1I7ZGD7_9BILA</name>
<evidence type="ECO:0000313" key="3">
    <source>
        <dbReference type="WBParaSite" id="L893_g26170.t1"/>
    </source>
</evidence>
<dbReference type="AlphaFoldDB" id="A0A1I7ZGD7"/>